<comment type="caution">
    <text evidence="1">The sequence shown here is derived from an EMBL/GenBank/DDBJ whole genome shotgun (WGS) entry which is preliminary data.</text>
</comment>
<evidence type="ECO:0000313" key="1">
    <source>
        <dbReference type="EMBL" id="ETO27769.1"/>
    </source>
</evidence>
<keyword evidence="2" id="KW-1185">Reference proteome</keyword>
<evidence type="ECO:0000313" key="2">
    <source>
        <dbReference type="Proteomes" id="UP000023152"/>
    </source>
</evidence>
<name>X6NPX9_RETFI</name>
<gene>
    <name evidence="1" type="ORF">RFI_09363</name>
</gene>
<reference evidence="1 2" key="1">
    <citation type="journal article" date="2013" name="Curr. Biol.">
        <title>The Genome of the Foraminiferan Reticulomyxa filosa.</title>
        <authorList>
            <person name="Glockner G."/>
            <person name="Hulsmann N."/>
            <person name="Schleicher M."/>
            <person name="Noegel A.A."/>
            <person name="Eichinger L."/>
            <person name="Gallinger C."/>
            <person name="Pawlowski J."/>
            <person name="Sierra R."/>
            <person name="Euteneuer U."/>
            <person name="Pillet L."/>
            <person name="Moustafa A."/>
            <person name="Platzer M."/>
            <person name="Groth M."/>
            <person name="Szafranski K."/>
            <person name="Schliwa M."/>
        </authorList>
    </citation>
    <scope>NUCLEOTIDE SEQUENCE [LARGE SCALE GENOMIC DNA]</scope>
</reference>
<organism evidence="1 2">
    <name type="scientific">Reticulomyxa filosa</name>
    <dbReference type="NCBI Taxonomy" id="46433"/>
    <lineage>
        <taxon>Eukaryota</taxon>
        <taxon>Sar</taxon>
        <taxon>Rhizaria</taxon>
        <taxon>Retaria</taxon>
        <taxon>Foraminifera</taxon>
        <taxon>Monothalamids</taxon>
        <taxon>Reticulomyxidae</taxon>
        <taxon>Reticulomyxa</taxon>
    </lineage>
</organism>
<evidence type="ECO:0008006" key="3">
    <source>
        <dbReference type="Google" id="ProtNLM"/>
    </source>
</evidence>
<protein>
    <recommendedName>
        <fullName evidence="3">Kelch motif family protein</fullName>
    </recommendedName>
</protein>
<dbReference type="SUPFAM" id="SSF117281">
    <property type="entry name" value="Kelch motif"/>
    <property type="match status" value="1"/>
</dbReference>
<sequence length="331" mass="37638">MGNQTITKGLCASNLKQNDDDMKPTTPFETLASLPVPLTYQYKFICSYPNDVALIGHNVVKLSTTSDPDAITLLSFGGQSDHEKKQAFVMRYVSVWDELKSEKGIGITKTSDINKWMPFTDNDNNPVTIGRDEDNYQGMRAVIGGSNNSLLFISYPPKNIDVFDLNTFHYVNHSVIPTDDYIWYHCFVSKTKNGMVLFCKMTGLVIEYETIQTNLHFMCYLNAIILFFGGWNDCIGFNKVVSKAVYKYAICDNKWTKFEHTLPIALNDCAGIINEDDTYIHILGGEDAEFNVMMTHIRTRMETWEAATGNGTMEMHKQGQWNTLIQQMKEK</sequence>
<accession>X6NPX9</accession>
<dbReference type="Proteomes" id="UP000023152">
    <property type="component" value="Unassembled WGS sequence"/>
</dbReference>
<dbReference type="AlphaFoldDB" id="X6NPX9"/>
<dbReference type="Gene3D" id="2.120.10.80">
    <property type="entry name" value="Kelch-type beta propeller"/>
    <property type="match status" value="1"/>
</dbReference>
<dbReference type="EMBL" id="ASPP01007061">
    <property type="protein sequence ID" value="ETO27769.1"/>
    <property type="molecule type" value="Genomic_DNA"/>
</dbReference>
<dbReference type="InterPro" id="IPR015915">
    <property type="entry name" value="Kelch-typ_b-propeller"/>
</dbReference>
<proteinExistence type="predicted"/>